<feature type="region of interest" description="Disordered" evidence="1">
    <location>
        <begin position="135"/>
        <end position="172"/>
    </location>
</feature>
<accession>A0A8K0I078</accession>
<feature type="region of interest" description="Disordered" evidence="1">
    <location>
        <begin position="74"/>
        <end position="123"/>
    </location>
</feature>
<organism evidence="2 3">
    <name type="scientific">Cocos nucifera</name>
    <name type="common">Coconut palm</name>
    <dbReference type="NCBI Taxonomy" id="13894"/>
    <lineage>
        <taxon>Eukaryota</taxon>
        <taxon>Viridiplantae</taxon>
        <taxon>Streptophyta</taxon>
        <taxon>Embryophyta</taxon>
        <taxon>Tracheophyta</taxon>
        <taxon>Spermatophyta</taxon>
        <taxon>Magnoliopsida</taxon>
        <taxon>Liliopsida</taxon>
        <taxon>Arecaceae</taxon>
        <taxon>Arecoideae</taxon>
        <taxon>Cocoseae</taxon>
        <taxon>Attaleinae</taxon>
        <taxon>Cocos</taxon>
    </lineage>
</organism>
<sequence length="262" mass="28535">MLAQGRHRLLPRVRHPTTLALPEFRLRQSGCPQSHRVGGHEAPTPSCTLLVRLAVPILLVHLAFLRRQIHGLPHAAPSFSHSPHKPKLLDQRSRMPAPTSASGRSPSTHERIRSKSSHPSRVQLRSFPILPGAAEAGSGVSNASPARSRASPGRAKARLMVSPPPRAPSADRDLLHCTSKLDRQHLLYKSIAALLAFSALHDNAEVGSMARKWSQCSRSRRIDGPTCLRPSHVWPTSPKSVRMFGQSPPPCADLLPGAPRCC</sequence>
<feature type="compositionally biased region" description="Low complexity" evidence="1">
    <location>
        <begin position="141"/>
        <end position="154"/>
    </location>
</feature>
<proteinExistence type="predicted"/>
<evidence type="ECO:0000313" key="2">
    <source>
        <dbReference type="EMBL" id="KAG1331576.1"/>
    </source>
</evidence>
<comment type="caution">
    <text evidence="2">The sequence shown here is derived from an EMBL/GenBank/DDBJ whole genome shotgun (WGS) entry which is preliminary data.</text>
</comment>
<reference evidence="2" key="1">
    <citation type="journal article" date="2017" name="Gigascience">
        <title>The genome draft of coconut (Cocos nucifera).</title>
        <authorList>
            <person name="Xiao Y."/>
            <person name="Xu P."/>
            <person name="Fan H."/>
            <person name="Baudouin L."/>
            <person name="Xia W."/>
            <person name="Bocs S."/>
            <person name="Xu J."/>
            <person name="Li Q."/>
            <person name="Guo A."/>
            <person name="Zhou L."/>
            <person name="Li J."/>
            <person name="Wu Y."/>
            <person name="Ma Z."/>
            <person name="Armero A."/>
            <person name="Issali A.E."/>
            <person name="Liu N."/>
            <person name="Peng M."/>
            <person name="Yang Y."/>
        </authorList>
    </citation>
    <scope>NUCLEOTIDE SEQUENCE</scope>
    <source>
        <tissue evidence="2">Spear leaf of Hainan Tall coconut</tissue>
    </source>
</reference>
<evidence type="ECO:0000313" key="3">
    <source>
        <dbReference type="Proteomes" id="UP000797356"/>
    </source>
</evidence>
<dbReference type="Proteomes" id="UP000797356">
    <property type="component" value="Chromosome 2"/>
</dbReference>
<dbReference type="AlphaFoldDB" id="A0A8K0I078"/>
<keyword evidence="3" id="KW-1185">Reference proteome</keyword>
<dbReference type="EMBL" id="CM017873">
    <property type="protein sequence ID" value="KAG1331576.1"/>
    <property type="molecule type" value="Genomic_DNA"/>
</dbReference>
<gene>
    <name evidence="2" type="ORF">COCNU_02G015440</name>
</gene>
<name>A0A8K0I078_COCNU</name>
<evidence type="ECO:0000256" key="1">
    <source>
        <dbReference type="SAM" id="MobiDB-lite"/>
    </source>
</evidence>
<protein>
    <submittedName>
        <fullName evidence="2">Uncharacterized protein</fullName>
    </submittedName>
</protein>
<reference evidence="2" key="2">
    <citation type="submission" date="2019-07" db="EMBL/GenBank/DDBJ databases">
        <authorList>
            <person name="Yang Y."/>
            <person name="Bocs S."/>
            <person name="Baudouin L."/>
        </authorList>
    </citation>
    <scope>NUCLEOTIDE SEQUENCE</scope>
    <source>
        <tissue evidence="2">Spear leaf of Hainan Tall coconut</tissue>
    </source>
</reference>